<name>A0A0G4EMJ6_VITBC</name>
<evidence type="ECO:0000256" key="5">
    <source>
        <dbReference type="SAM" id="MobiDB-lite"/>
    </source>
</evidence>
<feature type="region of interest" description="Disordered" evidence="5">
    <location>
        <begin position="211"/>
        <end position="242"/>
    </location>
</feature>
<feature type="transmembrane region" description="Helical" evidence="6">
    <location>
        <begin position="184"/>
        <end position="201"/>
    </location>
</feature>
<dbReference type="OrthoDB" id="423534at2759"/>
<keyword evidence="3 6" id="KW-1133">Transmembrane helix</keyword>
<dbReference type="InParanoid" id="A0A0G4EMJ6"/>
<keyword evidence="4 6" id="KW-0472">Membrane</keyword>
<dbReference type="InterPro" id="IPR013714">
    <property type="entry name" value="Golgi_TVP15"/>
</dbReference>
<evidence type="ECO:0000256" key="1">
    <source>
        <dbReference type="ARBA" id="ARBA00004141"/>
    </source>
</evidence>
<evidence type="ECO:0000313" key="8">
    <source>
        <dbReference type="Proteomes" id="UP000041254"/>
    </source>
</evidence>
<proteinExistence type="predicted"/>
<gene>
    <name evidence="7" type="ORF">Vbra_22935</name>
</gene>
<dbReference type="EMBL" id="CDMY01000269">
    <property type="protein sequence ID" value="CEL98399.1"/>
    <property type="molecule type" value="Genomic_DNA"/>
</dbReference>
<evidence type="ECO:0000256" key="3">
    <source>
        <dbReference type="ARBA" id="ARBA00022989"/>
    </source>
</evidence>
<dbReference type="AlphaFoldDB" id="A0A0G4EMJ6"/>
<evidence type="ECO:0000256" key="6">
    <source>
        <dbReference type="SAM" id="Phobius"/>
    </source>
</evidence>
<dbReference type="VEuPathDB" id="CryptoDB:Vbra_22935"/>
<reference evidence="7 8" key="1">
    <citation type="submission" date="2014-11" db="EMBL/GenBank/DDBJ databases">
        <authorList>
            <person name="Zhu J."/>
            <person name="Qi W."/>
            <person name="Song R."/>
        </authorList>
    </citation>
    <scope>NUCLEOTIDE SEQUENCE [LARGE SCALE GENOMIC DNA]</scope>
</reference>
<feature type="transmembrane region" description="Helical" evidence="6">
    <location>
        <begin position="161"/>
        <end position="178"/>
    </location>
</feature>
<feature type="transmembrane region" description="Helical" evidence="6">
    <location>
        <begin position="116"/>
        <end position="140"/>
    </location>
</feature>
<protein>
    <submittedName>
        <fullName evidence="7">Uncharacterized protein</fullName>
    </submittedName>
</protein>
<accession>A0A0G4EMJ6</accession>
<organism evidence="7 8">
    <name type="scientific">Vitrella brassicaformis (strain CCMP3155)</name>
    <dbReference type="NCBI Taxonomy" id="1169540"/>
    <lineage>
        <taxon>Eukaryota</taxon>
        <taxon>Sar</taxon>
        <taxon>Alveolata</taxon>
        <taxon>Colpodellida</taxon>
        <taxon>Vitrellaceae</taxon>
        <taxon>Vitrella</taxon>
    </lineage>
</organism>
<keyword evidence="2 6" id="KW-0812">Transmembrane</keyword>
<evidence type="ECO:0000256" key="4">
    <source>
        <dbReference type="ARBA" id="ARBA00023136"/>
    </source>
</evidence>
<dbReference type="Pfam" id="PF08507">
    <property type="entry name" value="COPI_assoc"/>
    <property type="match status" value="1"/>
</dbReference>
<dbReference type="Proteomes" id="UP000041254">
    <property type="component" value="Unassembled WGS sequence"/>
</dbReference>
<evidence type="ECO:0000256" key="2">
    <source>
        <dbReference type="ARBA" id="ARBA00022692"/>
    </source>
</evidence>
<sequence>MTSQQQGVDLSRDPKYNVNYTGAATDARTNAEQAPLMEDIGRRVGQEVMDQTKQGLQDLGTRMLTEGSKWWEANRKELEGPKPLRIFCFIGGLLMFITSLLGMINPFAAVFNAPNYILQTFLGLFGFVTMILEASNIPFLERLRPHVEEWAKFLTVIGGKGLFYMFQGFLAISLWGLLDVIVGAYMAGLGLLCVAWHFGLVKKISRRQRQQAANDPSASGPGMATQQGTGPGGYAPMPQGGV</sequence>
<evidence type="ECO:0000313" key="7">
    <source>
        <dbReference type="EMBL" id="CEL98399.1"/>
    </source>
</evidence>
<keyword evidence="8" id="KW-1185">Reference proteome</keyword>
<dbReference type="GO" id="GO:0016020">
    <property type="term" value="C:membrane"/>
    <property type="evidence" value="ECO:0007669"/>
    <property type="project" value="UniProtKB-SubCell"/>
</dbReference>
<feature type="transmembrane region" description="Helical" evidence="6">
    <location>
        <begin position="84"/>
        <end position="104"/>
    </location>
</feature>
<comment type="subcellular location">
    <subcellularLocation>
        <location evidence="1">Membrane</location>
        <topology evidence="1">Multi-pass membrane protein</topology>
    </subcellularLocation>
</comment>
<dbReference type="PhylomeDB" id="A0A0G4EMJ6"/>